<dbReference type="InterPro" id="IPR000835">
    <property type="entry name" value="HTH_MarR-typ"/>
</dbReference>
<accession>A0ABN9P0T2</accession>
<name>A0ABN9P0T2_9MYCO</name>
<keyword evidence="3" id="KW-1185">Reference proteome</keyword>
<dbReference type="PANTHER" id="PTHR33164:SF57">
    <property type="entry name" value="MARR-FAMILY TRANSCRIPTIONAL REGULATOR"/>
    <property type="match status" value="1"/>
</dbReference>
<dbReference type="InterPro" id="IPR036388">
    <property type="entry name" value="WH-like_DNA-bd_sf"/>
</dbReference>
<evidence type="ECO:0000313" key="2">
    <source>
        <dbReference type="EMBL" id="CAJ1581409.1"/>
    </source>
</evidence>
<reference evidence="2 3" key="1">
    <citation type="submission" date="2023-08" db="EMBL/GenBank/DDBJ databases">
        <authorList>
            <person name="Folkvardsen B D."/>
            <person name="Norman A."/>
        </authorList>
    </citation>
    <scope>NUCLEOTIDE SEQUENCE [LARGE SCALE GENOMIC DNA]</scope>
    <source>
        <strain evidence="2 3">Mu0050</strain>
    </source>
</reference>
<dbReference type="EMBL" id="OY726395">
    <property type="protein sequence ID" value="CAJ1581409.1"/>
    <property type="molecule type" value="Genomic_DNA"/>
</dbReference>
<dbReference type="Pfam" id="PF12802">
    <property type="entry name" value="MarR_2"/>
    <property type="match status" value="1"/>
</dbReference>
<dbReference type="InterPro" id="IPR036390">
    <property type="entry name" value="WH_DNA-bd_sf"/>
</dbReference>
<proteinExistence type="predicted"/>
<evidence type="ECO:0000259" key="1">
    <source>
        <dbReference type="PROSITE" id="PS50995"/>
    </source>
</evidence>
<dbReference type="InterPro" id="IPR039422">
    <property type="entry name" value="MarR/SlyA-like"/>
</dbReference>
<dbReference type="PROSITE" id="PS50995">
    <property type="entry name" value="HTH_MARR_2"/>
    <property type="match status" value="1"/>
</dbReference>
<evidence type="ECO:0000313" key="3">
    <source>
        <dbReference type="Proteomes" id="UP001190466"/>
    </source>
</evidence>
<dbReference type="PANTHER" id="PTHR33164">
    <property type="entry name" value="TRANSCRIPTIONAL REGULATOR, MARR FAMILY"/>
    <property type="match status" value="1"/>
</dbReference>
<feature type="domain" description="HTH marR-type" evidence="1">
    <location>
        <begin position="12"/>
        <end position="152"/>
    </location>
</feature>
<sequence length="160" mass="17668">MCYAYLVFPSRYDHLDELLTRIFTARQRPEWRRRVLDSTDSVRAASTVRVLRAVERRALGGAAASISDVADDLAVEHSTASRTVSSVVAAGLLTKTPAADDQRRSLLVLTDVGRKTLAQVTARRRDMVTAVVADWPDGEVDTLVTLLDRLADDFERGVDP</sequence>
<dbReference type="Gene3D" id="1.10.10.10">
    <property type="entry name" value="Winged helix-like DNA-binding domain superfamily/Winged helix DNA-binding domain"/>
    <property type="match status" value="1"/>
</dbReference>
<dbReference type="Proteomes" id="UP001190466">
    <property type="component" value="Chromosome"/>
</dbReference>
<dbReference type="SUPFAM" id="SSF46785">
    <property type="entry name" value="Winged helix' DNA-binding domain"/>
    <property type="match status" value="1"/>
</dbReference>
<gene>
    <name evidence="2" type="ORF">MU0050_001541</name>
</gene>
<dbReference type="RefSeq" id="WP_316515756.1">
    <property type="nucleotide sequence ID" value="NZ_OY726395.1"/>
</dbReference>
<protein>
    <submittedName>
        <fullName evidence="2">MarR family winged helix-turn-helix transcriptional regulator</fullName>
    </submittedName>
</protein>
<dbReference type="SMART" id="SM00347">
    <property type="entry name" value="HTH_MARR"/>
    <property type="match status" value="1"/>
</dbReference>
<organism evidence="2 3">
    <name type="scientific">[Mycobacterium] wendilense</name>
    <dbReference type="NCBI Taxonomy" id="3064284"/>
    <lineage>
        <taxon>Bacteria</taxon>
        <taxon>Bacillati</taxon>
        <taxon>Actinomycetota</taxon>
        <taxon>Actinomycetes</taxon>
        <taxon>Mycobacteriales</taxon>
        <taxon>Mycobacteriaceae</taxon>
        <taxon>Mycolicibacter</taxon>
    </lineage>
</organism>